<dbReference type="InterPro" id="IPR002173">
    <property type="entry name" value="Carboh/pur_kinase_PfkB_CS"/>
</dbReference>
<organism evidence="4 5">
    <name type="scientific">Actinacidiphila guanduensis</name>
    <dbReference type="NCBI Taxonomy" id="310781"/>
    <lineage>
        <taxon>Bacteria</taxon>
        <taxon>Bacillati</taxon>
        <taxon>Actinomycetota</taxon>
        <taxon>Actinomycetes</taxon>
        <taxon>Kitasatosporales</taxon>
        <taxon>Streptomycetaceae</taxon>
        <taxon>Actinacidiphila</taxon>
    </lineage>
</organism>
<dbReference type="InterPro" id="IPR011611">
    <property type="entry name" value="PfkB_dom"/>
</dbReference>
<reference evidence="4 5" key="1">
    <citation type="submission" date="2016-10" db="EMBL/GenBank/DDBJ databases">
        <authorList>
            <person name="de Groot N.N."/>
        </authorList>
    </citation>
    <scope>NUCLEOTIDE SEQUENCE [LARGE SCALE GENOMIC DNA]</scope>
    <source>
        <strain evidence="4 5">CGMCC 4.2022</strain>
    </source>
</reference>
<dbReference type="PANTHER" id="PTHR10584">
    <property type="entry name" value="SUGAR KINASE"/>
    <property type="match status" value="1"/>
</dbReference>
<dbReference type="GO" id="GO:0016301">
    <property type="term" value="F:kinase activity"/>
    <property type="evidence" value="ECO:0007669"/>
    <property type="project" value="UniProtKB-KW"/>
</dbReference>
<dbReference type="InterPro" id="IPR029056">
    <property type="entry name" value="Ribokinase-like"/>
</dbReference>
<dbReference type="PROSITE" id="PS00584">
    <property type="entry name" value="PFKB_KINASES_2"/>
    <property type="match status" value="1"/>
</dbReference>
<dbReference type="STRING" id="310781.SAMN05216259_1174"/>
<gene>
    <name evidence="4" type="ORF">SAMN05216259_1174</name>
</gene>
<evidence type="ECO:0000259" key="3">
    <source>
        <dbReference type="Pfam" id="PF00294"/>
    </source>
</evidence>
<dbReference type="EMBL" id="FNIE01000017">
    <property type="protein sequence ID" value="SDP08486.1"/>
    <property type="molecule type" value="Genomic_DNA"/>
</dbReference>
<evidence type="ECO:0000313" key="5">
    <source>
        <dbReference type="Proteomes" id="UP000199341"/>
    </source>
</evidence>
<dbReference type="AlphaFoldDB" id="A0A1H0PVB5"/>
<dbReference type="Pfam" id="PF00294">
    <property type="entry name" value="PfkB"/>
    <property type="match status" value="1"/>
</dbReference>
<sequence length="292" mass="30067">MADSSPDLFCIGNLTVDESVQPDGTRTEALGGDAVFAALAARLAGGRAGWLAPIGTDLPAPLAARLDAAGLSLDQPRRDLATVRNVVRYAADGGRTWHLVRGEEHFERMSVHPADVPPAVLAARGLLVLAMSLDAQLALTPWLRRHSSATIYQDLQEDYLAGHEAELLALAGHCDAFLPSEAEATHLAGTKDPVAAARHFAGLGPRVVVVKLAERGCLVVEDGAVTEVAAETVEPVDPTGAGDAFCGAFAAVHLATGDAVAAARAAVRVAALAVRGPGVVPLLDAVAAEVRA</sequence>
<dbReference type="SUPFAM" id="SSF53613">
    <property type="entry name" value="Ribokinase-like"/>
    <property type="match status" value="1"/>
</dbReference>
<dbReference type="RefSeq" id="WP_107408933.1">
    <property type="nucleotide sequence ID" value="NZ_FNIE01000017.1"/>
</dbReference>
<accession>A0A1H0PVB5</accession>
<evidence type="ECO:0000313" key="4">
    <source>
        <dbReference type="EMBL" id="SDP08486.1"/>
    </source>
</evidence>
<name>A0A1H0PVB5_9ACTN</name>
<keyword evidence="5" id="KW-1185">Reference proteome</keyword>
<keyword evidence="2 4" id="KW-0418">Kinase</keyword>
<dbReference type="PANTHER" id="PTHR10584:SF166">
    <property type="entry name" value="RIBOKINASE"/>
    <property type="match status" value="1"/>
</dbReference>
<proteinExistence type="predicted"/>
<keyword evidence="1" id="KW-0808">Transferase</keyword>
<feature type="domain" description="Carbohydrate kinase PfkB" evidence="3">
    <location>
        <begin position="22"/>
        <end position="280"/>
    </location>
</feature>
<dbReference type="GO" id="GO:0005829">
    <property type="term" value="C:cytosol"/>
    <property type="evidence" value="ECO:0007669"/>
    <property type="project" value="TreeGrafter"/>
</dbReference>
<evidence type="ECO:0000256" key="1">
    <source>
        <dbReference type="ARBA" id="ARBA00022679"/>
    </source>
</evidence>
<evidence type="ECO:0000256" key="2">
    <source>
        <dbReference type="ARBA" id="ARBA00022777"/>
    </source>
</evidence>
<dbReference type="Gene3D" id="3.40.1190.20">
    <property type="match status" value="1"/>
</dbReference>
<protein>
    <submittedName>
        <fullName evidence="4">Ribokinase</fullName>
    </submittedName>
</protein>
<dbReference type="Proteomes" id="UP000199341">
    <property type="component" value="Unassembled WGS sequence"/>
</dbReference>